<dbReference type="EMBL" id="PVTO01000031">
    <property type="protein sequence ID" value="PRY76529.1"/>
    <property type="molecule type" value="Genomic_DNA"/>
</dbReference>
<comment type="caution">
    <text evidence="2">The sequence shown here is derived from an EMBL/GenBank/DDBJ whole genome shotgun (WGS) entry which is preliminary data.</text>
</comment>
<gene>
    <name evidence="2" type="ORF">CLV38_13129</name>
</gene>
<reference evidence="2 3" key="1">
    <citation type="submission" date="2018-03" db="EMBL/GenBank/DDBJ databases">
        <title>Genomic Encyclopedia of Archaeal and Bacterial Type Strains, Phase II (KMG-II): from individual species to whole genera.</title>
        <authorList>
            <person name="Goeker M."/>
        </authorList>
    </citation>
    <scope>NUCLEOTIDE SEQUENCE [LARGE SCALE GENOMIC DNA]</scope>
    <source>
        <strain evidence="2 3">DSM 13175</strain>
    </source>
</reference>
<feature type="domain" description="DUF4440" evidence="1">
    <location>
        <begin position="5"/>
        <end position="106"/>
    </location>
</feature>
<evidence type="ECO:0000313" key="2">
    <source>
        <dbReference type="EMBL" id="PRY76529.1"/>
    </source>
</evidence>
<keyword evidence="3" id="KW-1185">Reference proteome</keyword>
<accession>A0A2T0VX45</accession>
<dbReference type="InterPro" id="IPR027843">
    <property type="entry name" value="DUF4440"/>
</dbReference>
<proteinExistence type="predicted"/>
<dbReference type="Pfam" id="PF14534">
    <property type="entry name" value="DUF4440"/>
    <property type="match status" value="1"/>
</dbReference>
<dbReference type="InterPro" id="IPR032710">
    <property type="entry name" value="NTF2-like_dom_sf"/>
</dbReference>
<name>A0A2T0VX45_9LACT</name>
<dbReference type="Proteomes" id="UP000238205">
    <property type="component" value="Unassembled WGS sequence"/>
</dbReference>
<protein>
    <submittedName>
        <fullName evidence="2">Uncharacterized protein DUF4440</fullName>
    </submittedName>
</protein>
<dbReference type="SUPFAM" id="SSF54427">
    <property type="entry name" value="NTF2-like"/>
    <property type="match status" value="1"/>
</dbReference>
<dbReference type="Gene3D" id="3.10.450.50">
    <property type="match status" value="1"/>
</dbReference>
<dbReference type="AlphaFoldDB" id="A0A2T0VX45"/>
<evidence type="ECO:0000313" key="3">
    <source>
        <dbReference type="Proteomes" id="UP000238205"/>
    </source>
</evidence>
<organism evidence="2 3">
    <name type="scientific">Alkalibacterium olivapovliticus</name>
    <dbReference type="NCBI Taxonomy" id="99907"/>
    <lineage>
        <taxon>Bacteria</taxon>
        <taxon>Bacillati</taxon>
        <taxon>Bacillota</taxon>
        <taxon>Bacilli</taxon>
        <taxon>Lactobacillales</taxon>
        <taxon>Carnobacteriaceae</taxon>
        <taxon>Alkalibacterium</taxon>
    </lineage>
</organism>
<evidence type="ECO:0000259" key="1">
    <source>
        <dbReference type="Pfam" id="PF14534"/>
    </source>
</evidence>
<sequence length="119" mass="13606">MEKVIEISDKIWQALKEANADKLMDLVHSNAVFVHMGVTLTRDEEMDVLKAGKIIYKDVSFKEKSIHEFDTLVVLLNQVKLTAIVDGNEVINPFVVTEVYTKINEKLKLASFSYTKINY</sequence>
<dbReference type="RefSeq" id="WP_170068893.1">
    <property type="nucleotide sequence ID" value="NZ_PVTO01000031.1"/>
</dbReference>